<evidence type="ECO:0000256" key="10">
    <source>
        <dbReference type="ARBA" id="ARBA00023136"/>
    </source>
</evidence>
<accession>A0AAD1WF76</accession>
<evidence type="ECO:0000256" key="7">
    <source>
        <dbReference type="ARBA" id="ARBA00022968"/>
    </source>
</evidence>
<dbReference type="GO" id="GO:0000139">
    <property type="term" value="C:Golgi membrane"/>
    <property type="evidence" value="ECO:0007669"/>
    <property type="project" value="UniProtKB-SubCell"/>
</dbReference>
<dbReference type="GO" id="GO:0001665">
    <property type="term" value="F:alpha-N-acetylgalactosaminide alpha-2,6-sialyltransferase activity"/>
    <property type="evidence" value="ECO:0007669"/>
    <property type="project" value="UniProtKB-EC"/>
</dbReference>
<evidence type="ECO:0000256" key="9">
    <source>
        <dbReference type="ARBA" id="ARBA00023034"/>
    </source>
</evidence>
<keyword evidence="8" id="KW-1133">Transmembrane helix</keyword>
<evidence type="ECO:0000256" key="8">
    <source>
        <dbReference type="ARBA" id="ARBA00022989"/>
    </source>
</evidence>
<keyword evidence="5" id="KW-0808">Transferase</keyword>
<evidence type="ECO:0000256" key="15">
    <source>
        <dbReference type="ARBA" id="ARBA00050664"/>
    </source>
</evidence>
<comment type="catalytic activity">
    <reaction evidence="13">
        <text>a beta-D-galactosyl-(1-&gt;3)-N-acetyl-alpha-D-galactosaminyl derivative + CMP-N-acetyl-beta-neuraminate = a beta-D-galactosyl-(1-&gt;3)-[N-acetyl-alpha-neuraminyl-(2-&gt;6)]-N-acetyl-alpha-D-galactosaminyl derivative + CMP + H(+)</text>
        <dbReference type="Rhea" id="RHEA:11136"/>
        <dbReference type="ChEBI" id="CHEBI:15378"/>
        <dbReference type="ChEBI" id="CHEBI:57812"/>
        <dbReference type="ChEBI" id="CHEBI:60377"/>
        <dbReference type="ChEBI" id="CHEBI:133470"/>
        <dbReference type="ChEBI" id="CHEBI:140764"/>
        <dbReference type="EC" id="2.4.3.3"/>
    </reaction>
    <physiologicalReaction direction="left-to-right" evidence="13">
        <dbReference type="Rhea" id="RHEA:11137"/>
    </physiologicalReaction>
</comment>
<evidence type="ECO:0000256" key="5">
    <source>
        <dbReference type="ARBA" id="ARBA00022679"/>
    </source>
</evidence>
<dbReference type="EC" id="2.4.3.3" evidence="14"/>
<reference evidence="17" key="1">
    <citation type="submission" date="2022-03" db="EMBL/GenBank/DDBJ databases">
        <authorList>
            <person name="Alioto T."/>
            <person name="Alioto T."/>
            <person name="Gomez Garrido J."/>
        </authorList>
    </citation>
    <scope>NUCLEOTIDE SEQUENCE</scope>
</reference>
<evidence type="ECO:0000256" key="13">
    <source>
        <dbReference type="ARBA" id="ARBA00036348"/>
    </source>
</evidence>
<dbReference type="AlphaFoldDB" id="A0AAD1WF76"/>
<dbReference type="FunFam" id="3.90.1480.20:FF:000013">
    <property type="entry name" value="ST6 N-acetylgalactosaminide alpha-2,6-sialyltransferase 1"/>
    <property type="match status" value="1"/>
</dbReference>
<comment type="catalytic activity">
    <reaction evidence="15">
        <text>a 3-O-[N-acetyl-alpha-neuraminyl-(2-&gt;3)-beta-D-galactosyl-(1-&gt;3)-N-acetyl-alpha-D-galactosaminyl]-L-threonyl-[protein] + CMP-N-acetyl-beta-neuraminate = a 3-O-{alpha-Neu5Ac-(2-&gt;3)-beta-D-Gal-(1-&gt;3)-[alpha-Neu5Ac-(2-&gt;6)]-alpha-D-GalNAc}-L-threonyl-[protein] + CMP + H(+)</text>
        <dbReference type="Rhea" id="RHEA:81659"/>
        <dbReference type="Rhea" id="RHEA-COMP:14417"/>
        <dbReference type="Rhea" id="RHEA-COMP:16763"/>
        <dbReference type="ChEBI" id="CHEBI:15378"/>
        <dbReference type="ChEBI" id="CHEBI:57812"/>
        <dbReference type="ChEBI" id="CHEBI:60377"/>
        <dbReference type="ChEBI" id="CHEBI:139598"/>
        <dbReference type="ChEBI" id="CHEBI:156398"/>
    </reaction>
    <physiologicalReaction direction="left-to-right" evidence="15">
        <dbReference type="Rhea" id="RHEA:81660"/>
    </physiologicalReaction>
</comment>
<protein>
    <recommendedName>
        <fullName evidence="14">alpha-N-acetylgalactosaminide alpha-2,6-sialyltransferase</fullName>
        <ecNumber evidence="14">2.4.3.3</ecNumber>
    </recommendedName>
</protein>
<proteinExistence type="inferred from homology"/>
<dbReference type="GO" id="GO:0009312">
    <property type="term" value="P:oligosaccharide biosynthetic process"/>
    <property type="evidence" value="ECO:0007669"/>
    <property type="project" value="TreeGrafter"/>
</dbReference>
<evidence type="ECO:0000313" key="18">
    <source>
        <dbReference type="Proteomes" id="UP001295444"/>
    </source>
</evidence>
<keyword evidence="18" id="KW-1185">Reference proteome</keyword>
<keyword evidence="7" id="KW-0735">Signal-anchor</keyword>
<evidence type="ECO:0000256" key="2">
    <source>
        <dbReference type="ARBA" id="ARBA00004922"/>
    </source>
</evidence>
<dbReference type="EMBL" id="OW240917">
    <property type="protein sequence ID" value="CAH2302084.1"/>
    <property type="molecule type" value="Genomic_DNA"/>
</dbReference>
<dbReference type="Proteomes" id="UP001295444">
    <property type="component" value="Chromosome 06"/>
</dbReference>
<comment type="similarity">
    <text evidence="3">Belongs to the glycosyltransferase 29 family.</text>
</comment>
<keyword evidence="6" id="KW-0812">Transmembrane</keyword>
<organism evidence="17 18">
    <name type="scientific">Pelobates cultripes</name>
    <name type="common">Western spadefoot toad</name>
    <dbReference type="NCBI Taxonomy" id="61616"/>
    <lineage>
        <taxon>Eukaryota</taxon>
        <taxon>Metazoa</taxon>
        <taxon>Chordata</taxon>
        <taxon>Craniata</taxon>
        <taxon>Vertebrata</taxon>
        <taxon>Euteleostomi</taxon>
        <taxon>Amphibia</taxon>
        <taxon>Batrachia</taxon>
        <taxon>Anura</taxon>
        <taxon>Pelobatoidea</taxon>
        <taxon>Pelobatidae</taxon>
        <taxon>Pelobates</taxon>
    </lineage>
</organism>
<sequence>MELGKEMLSCNMQDLQRDDKQGERSRLFSTDQNASFGERVNSKILDKERSGNLQVDLNQAINEKKSQNASQKAITLRRKPISLSASHFRKKLEDWNAFFERVPFRKFSRVLTTKLPHNAWTFKDIPSTRRISMTTRRSLKMSDFTAEPMWEFDDNYIVDTLSRQTSCPISVKIKAMNSLWLKEKFLPQITIFMDNRHFSNLEWQRLEHFIPPFGWMELNYTDVKEVVSALPHLPNQQILLAGNTIEGPRCVSCAVVGNGGILNGSRLGQEIDNHDYVFRVNGAVTKGFEIDVGNRTSFYGFTAHTMYASLSQLQFEGFSNIPKERETKYILYTEGQRDFEWLEALQKNKEVTRGSLQSYRIRPRDYFGKYFNTSKLLIAHPDFMRYIKNRFLRSTTLNGTYWNLYRPSTGAMLLLTAVHLCDTVSAYGFMTHDYQNYSDHYYDKDKKETTLYINHDFLLERNLWRNLHGENIIKLYLRK</sequence>
<dbReference type="InterPro" id="IPR001675">
    <property type="entry name" value="Glyco_trans_29"/>
</dbReference>
<evidence type="ECO:0000256" key="16">
    <source>
        <dbReference type="ARBA" id="ARBA00052285"/>
    </source>
</evidence>
<comment type="subcellular location">
    <subcellularLocation>
        <location evidence="1">Golgi apparatus membrane</location>
        <topology evidence="1">Single-pass type II membrane protein</topology>
    </subcellularLocation>
</comment>
<comment type="pathway">
    <text evidence="2">Protein modification; protein glycosylation.</text>
</comment>
<dbReference type="PANTHER" id="PTHR45941:SF1">
    <property type="entry name" value="ALPHA-N-ACETYLGALACTOSAMINIDE ALPHA-2,6-SIALYLTRANSFERASE 1"/>
    <property type="match status" value="1"/>
</dbReference>
<evidence type="ECO:0000256" key="6">
    <source>
        <dbReference type="ARBA" id="ARBA00022692"/>
    </source>
</evidence>
<dbReference type="Gene3D" id="3.90.1480.20">
    <property type="entry name" value="Glycosyl transferase family 29"/>
    <property type="match status" value="1"/>
</dbReference>
<evidence type="ECO:0000256" key="1">
    <source>
        <dbReference type="ARBA" id="ARBA00004323"/>
    </source>
</evidence>
<dbReference type="InterPro" id="IPR038578">
    <property type="entry name" value="GT29-like_sf"/>
</dbReference>
<dbReference type="GO" id="GO:1901137">
    <property type="term" value="P:carbohydrate derivative biosynthetic process"/>
    <property type="evidence" value="ECO:0007669"/>
    <property type="project" value="UniProtKB-ARBA"/>
</dbReference>
<keyword evidence="4" id="KW-0328">Glycosyltransferase</keyword>
<name>A0AAD1WF76_PELCU</name>
<evidence type="ECO:0000256" key="4">
    <source>
        <dbReference type="ARBA" id="ARBA00022676"/>
    </source>
</evidence>
<keyword evidence="12" id="KW-0325">Glycoprotein</keyword>
<evidence type="ECO:0000256" key="12">
    <source>
        <dbReference type="ARBA" id="ARBA00023180"/>
    </source>
</evidence>
<keyword evidence="10" id="KW-0472">Membrane</keyword>
<evidence type="ECO:0000256" key="14">
    <source>
        <dbReference type="ARBA" id="ARBA00039109"/>
    </source>
</evidence>
<dbReference type="PANTHER" id="PTHR45941">
    <property type="entry name" value="ALPHA-N-ACETYLGALACTOSAMINIDE ALPHA-2,6-SIALYLTRANSFERASE 2-LIKE-RELATED"/>
    <property type="match status" value="1"/>
</dbReference>
<dbReference type="Pfam" id="PF00777">
    <property type="entry name" value="Glyco_transf_29"/>
    <property type="match status" value="1"/>
</dbReference>
<comment type="catalytic activity">
    <reaction evidence="16">
        <text>a 3-O-[N-acetyl-alpha-D-galactosaminyl]-L-threonyl-[protein] + CMP-N-acetyl-beta-neuraminate = a 3-O-[N-acetyl-alpha-neuraminosyl-(2-&gt;6)-N-acetyl-alpha-D-galactosaminyl]-L-threonyl-[protein] + CMP + H(+)</text>
        <dbReference type="Rhea" id="RHEA:81643"/>
        <dbReference type="Rhea" id="RHEA-COMP:11689"/>
        <dbReference type="Rhea" id="RHEA-COMP:19720"/>
        <dbReference type="ChEBI" id="CHEBI:15378"/>
        <dbReference type="ChEBI" id="CHEBI:57812"/>
        <dbReference type="ChEBI" id="CHEBI:60377"/>
        <dbReference type="ChEBI" id="CHEBI:87075"/>
        <dbReference type="ChEBI" id="CHEBI:231970"/>
    </reaction>
    <physiologicalReaction direction="left-to-right" evidence="16">
        <dbReference type="Rhea" id="RHEA:81644"/>
    </physiologicalReaction>
</comment>
<gene>
    <name evidence="17" type="ORF">PECUL_23A043890</name>
</gene>
<keyword evidence="9" id="KW-0333">Golgi apparatus</keyword>
<evidence type="ECO:0000256" key="3">
    <source>
        <dbReference type="ARBA" id="ARBA00006003"/>
    </source>
</evidence>
<evidence type="ECO:0000313" key="17">
    <source>
        <dbReference type="EMBL" id="CAH2302084.1"/>
    </source>
</evidence>
<evidence type="ECO:0000256" key="11">
    <source>
        <dbReference type="ARBA" id="ARBA00023157"/>
    </source>
</evidence>
<keyword evidence="11" id="KW-1015">Disulfide bond</keyword>